<dbReference type="InterPro" id="IPR032342">
    <property type="entry name" value="DUF4861"/>
</dbReference>
<evidence type="ECO:0008006" key="3">
    <source>
        <dbReference type="Google" id="ProtNLM"/>
    </source>
</evidence>
<dbReference type="HOGENOM" id="CLU_696291_0_0_10"/>
<name>A0A077ECL0_9FLAO</name>
<dbReference type="RefSeq" id="WP_024565019.1">
    <property type="nucleotide sequence ID" value="NZ_CP007547.1"/>
</dbReference>
<evidence type="ECO:0000313" key="1">
    <source>
        <dbReference type="EMBL" id="AIL45182.1"/>
    </source>
</evidence>
<organism evidence="1 2">
    <name type="scientific">Elizabethkingia anophelis NUHP1</name>
    <dbReference type="NCBI Taxonomy" id="1338011"/>
    <lineage>
        <taxon>Bacteria</taxon>
        <taxon>Pseudomonadati</taxon>
        <taxon>Bacteroidota</taxon>
        <taxon>Flavobacteriia</taxon>
        <taxon>Flavobacteriales</taxon>
        <taxon>Weeksellaceae</taxon>
        <taxon>Elizabethkingia</taxon>
    </lineage>
</organism>
<gene>
    <name evidence="1" type="ORF">BD94_1407</name>
</gene>
<accession>A0A077ECL0</accession>
<dbReference type="Proteomes" id="UP000028933">
    <property type="component" value="Chromosome"/>
</dbReference>
<reference evidence="1" key="2">
    <citation type="journal article" date="2015" name="Genome Biol. Evol.">
        <title>Complete Genome Sequence and Transcriptomic Analysis of the Novel Pathogen Elizabethkingia anophelis in Response to Oxidative Stress.</title>
        <authorList>
            <person name="Li Y."/>
            <person name="Liu Y."/>
            <person name="Chew S.C."/>
            <person name="Tay M."/>
            <person name="Salido M.M."/>
            <person name="Teo J."/>
            <person name="Lauro F.M."/>
            <person name="Givskov M."/>
            <person name="Yang L."/>
        </authorList>
    </citation>
    <scope>NUCLEOTIDE SEQUENCE</scope>
    <source>
        <strain evidence="1">NUHP1</strain>
    </source>
</reference>
<proteinExistence type="predicted"/>
<sequence length="365" mass="41203">MKSFTLLTIGFAGVMTFAQTKPLLKLQLANGLAVERKQQSVEVSAATVAGIKNKTFVVKSNQTEIPYQWLSDGKLLLQADFKPNEKKQITFTEGTPSQNESKVYGRFVPERYDDFAWENDKIAFRMYGKSLEKVPNQNAWGMDAWSKRTNRLILDEWYKLNNYHKDNGDGLDFFHVGSSLGAGDILPFIGDKFTYLGNYQSYKITEKGPLRFAFQLEYPEVNVDGYRIAAVKKVCLDAGSQLNRVEVTYTFSGQSALPVFAGLVHWDGKGEKTVDDTKHIAAYWPEDSKDGIVGTAIIFPDSKVKIQNTLKHLGEKVILKNNQKFTFYNGAVWSKAGQITNKEGWVKYLEQFANKSINPVKVTKI</sequence>
<dbReference type="eggNOG" id="COG4677">
    <property type="taxonomic scope" value="Bacteria"/>
</dbReference>
<evidence type="ECO:0000313" key="2">
    <source>
        <dbReference type="Proteomes" id="UP000028933"/>
    </source>
</evidence>
<dbReference type="STRING" id="1338011.BD94_1407"/>
<dbReference type="EMBL" id="CP007547">
    <property type="protein sequence ID" value="AIL45182.1"/>
    <property type="molecule type" value="Genomic_DNA"/>
</dbReference>
<protein>
    <recommendedName>
        <fullName evidence="3">DUF4861 domain-containing protein</fullName>
    </recommendedName>
</protein>
<dbReference type="AlphaFoldDB" id="A0A077ECL0"/>
<dbReference type="Pfam" id="PF16153">
    <property type="entry name" value="DUF4861"/>
    <property type="match status" value="1"/>
</dbReference>
<dbReference type="KEGG" id="eao:BD94_1407"/>
<reference evidence="1" key="1">
    <citation type="journal article" date="2013" name="Lancet">
        <title>First case of E anophelis outbreak in an intensive-care unit.</title>
        <authorList>
            <person name="Teo J."/>
            <person name="Tan S.Y."/>
            <person name="Tay M."/>
            <person name="Ding Y."/>
            <person name="Kjelleberg S."/>
            <person name="Givskov M."/>
            <person name="Lin R.T."/>
            <person name="Yang L."/>
        </authorList>
    </citation>
    <scope>NUCLEOTIDE SEQUENCE [LARGE SCALE GENOMIC DNA]</scope>
    <source>
        <strain evidence="1">NUHP1</strain>
    </source>
</reference>